<dbReference type="eggNOG" id="ENOG502ZWT7">
    <property type="taxonomic scope" value="Bacteria"/>
</dbReference>
<evidence type="ECO:0000313" key="3">
    <source>
        <dbReference type="Proteomes" id="UP000027822"/>
    </source>
</evidence>
<keyword evidence="1" id="KW-0472">Membrane</keyword>
<name>A0A073JXR3_9BACI</name>
<keyword evidence="1" id="KW-1133">Transmembrane helix</keyword>
<comment type="caution">
    <text evidence="2">The sequence shown here is derived from an EMBL/GenBank/DDBJ whole genome shotgun (WGS) entry which is preliminary data.</text>
</comment>
<feature type="transmembrane region" description="Helical" evidence="1">
    <location>
        <begin position="42"/>
        <end position="63"/>
    </location>
</feature>
<reference evidence="2 3" key="1">
    <citation type="submission" date="2014-06" db="EMBL/GenBank/DDBJ databases">
        <title>Draft genome sequence of Bacillus manliponensis JCM 15802 (MCCC 1A00708).</title>
        <authorList>
            <person name="Lai Q."/>
            <person name="Liu Y."/>
            <person name="Shao Z."/>
        </authorList>
    </citation>
    <scope>NUCLEOTIDE SEQUENCE [LARGE SCALE GENOMIC DNA]</scope>
    <source>
        <strain evidence="2 3">JCM 15802</strain>
    </source>
</reference>
<feature type="transmembrane region" description="Helical" evidence="1">
    <location>
        <begin position="12"/>
        <end position="35"/>
    </location>
</feature>
<evidence type="ECO:0008006" key="4">
    <source>
        <dbReference type="Google" id="ProtNLM"/>
    </source>
</evidence>
<dbReference type="RefSeq" id="WP_034639813.1">
    <property type="nucleotide sequence ID" value="NZ_CBCSJC010000009.1"/>
</dbReference>
<dbReference type="Proteomes" id="UP000027822">
    <property type="component" value="Unassembled WGS sequence"/>
</dbReference>
<dbReference type="AlphaFoldDB" id="A0A073JXR3"/>
<keyword evidence="1" id="KW-0812">Transmembrane</keyword>
<gene>
    <name evidence="2" type="ORF">BAMA_02640</name>
</gene>
<evidence type="ECO:0000313" key="2">
    <source>
        <dbReference type="EMBL" id="KEK18987.1"/>
    </source>
</evidence>
<keyword evidence="3" id="KW-1185">Reference proteome</keyword>
<sequence>MSHSKVNKTIYLFVHFIFPVTLFALSTIWGVFFSAKSISTNIVDNLCIMAIYYVLASIAWFFYFNRLQKNVEAIVQEVRDE</sequence>
<organism evidence="2 3">
    <name type="scientific">Bacillus manliponensis</name>
    <dbReference type="NCBI Taxonomy" id="574376"/>
    <lineage>
        <taxon>Bacteria</taxon>
        <taxon>Bacillati</taxon>
        <taxon>Bacillota</taxon>
        <taxon>Bacilli</taxon>
        <taxon>Bacillales</taxon>
        <taxon>Bacillaceae</taxon>
        <taxon>Bacillus</taxon>
        <taxon>Bacillus cereus group</taxon>
    </lineage>
</organism>
<evidence type="ECO:0000256" key="1">
    <source>
        <dbReference type="SAM" id="Phobius"/>
    </source>
</evidence>
<dbReference type="OrthoDB" id="2918999at2"/>
<proteinExistence type="predicted"/>
<dbReference type="EMBL" id="JOTN01000010">
    <property type="protein sequence ID" value="KEK18987.1"/>
    <property type="molecule type" value="Genomic_DNA"/>
</dbReference>
<protein>
    <recommendedName>
        <fullName evidence="4">Group-specific protein</fullName>
    </recommendedName>
</protein>
<accession>A0A073JXR3</accession>